<dbReference type="OrthoDB" id="6373236at2759"/>
<gene>
    <name evidence="3" type="ORF">C2845_PM01G02390</name>
</gene>
<dbReference type="GO" id="GO:0051726">
    <property type="term" value="P:regulation of cell cycle"/>
    <property type="evidence" value="ECO:0007669"/>
    <property type="project" value="InterPro"/>
</dbReference>
<evidence type="ECO:0000313" key="3">
    <source>
        <dbReference type="EMBL" id="RLN38730.1"/>
    </source>
</evidence>
<feature type="domain" description="Cyclin-dependent kinase inhibitor" evidence="2">
    <location>
        <begin position="155"/>
        <end position="196"/>
    </location>
</feature>
<reference evidence="4" key="1">
    <citation type="journal article" date="2019" name="Nat. Commun.">
        <title>The genome of broomcorn millet.</title>
        <authorList>
            <person name="Zou C."/>
            <person name="Miki D."/>
            <person name="Li D."/>
            <person name="Tang Q."/>
            <person name="Xiao L."/>
            <person name="Rajput S."/>
            <person name="Deng P."/>
            <person name="Jia W."/>
            <person name="Huang R."/>
            <person name="Zhang M."/>
            <person name="Sun Y."/>
            <person name="Hu J."/>
            <person name="Fu X."/>
            <person name="Schnable P.S."/>
            <person name="Li F."/>
            <person name="Zhang H."/>
            <person name="Feng B."/>
            <person name="Zhu X."/>
            <person name="Liu R."/>
            <person name="Schnable J.C."/>
            <person name="Zhu J.-K."/>
            <person name="Zhang H."/>
        </authorList>
    </citation>
    <scope>NUCLEOTIDE SEQUENCE [LARGE SCALE GENOMIC DNA]</scope>
</reference>
<dbReference type="PANTHER" id="PTHR46776">
    <property type="entry name" value="CYCLIN-DEPENDENT KINASE INHIBITOR 4-RELATED"/>
    <property type="match status" value="1"/>
</dbReference>
<evidence type="ECO:0000313" key="4">
    <source>
        <dbReference type="Proteomes" id="UP000275267"/>
    </source>
</evidence>
<accession>A0A3L6TEU6</accession>
<feature type="region of interest" description="Disordered" evidence="1">
    <location>
        <begin position="38"/>
        <end position="92"/>
    </location>
</feature>
<dbReference type="Proteomes" id="UP000275267">
    <property type="component" value="Unassembled WGS sequence"/>
</dbReference>
<comment type="caution">
    <text evidence="3">The sequence shown here is derived from an EMBL/GenBank/DDBJ whole genome shotgun (WGS) entry which is preliminary data.</text>
</comment>
<evidence type="ECO:0000259" key="2">
    <source>
        <dbReference type="Pfam" id="PF02234"/>
    </source>
</evidence>
<dbReference type="STRING" id="4540.A0A3L6TEU6"/>
<dbReference type="GO" id="GO:0005634">
    <property type="term" value="C:nucleus"/>
    <property type="evidence" value="ECO:0007669"/>
    <property type="project" value="InterPro"/>
</dbReference>
<protein>
    <recommendedName>
        <fullName evidence="2">Cyclin-dependent kinase inhibitor domain-containing protein</fullName>
    </recommendedName>
</protein>
<sequence length="294" mass="32199">MGKYMRKGKVSGEVALMEVPGGALLGVRTRSRTLALQRAQRPLDKGDAEDAAGEYLELRSRRLEKPHKEQAPAPAPRRGAGRKAAAASPALADDEVEGSFGENMLDFDAMERSTRETTPCSLIRNSEMISTPGSTTKSKSSNSMTSRRRMEASVCRFIPSSLEMEEFFTAAEQHEQHIFREKYDFCPVNDCPLPGRLYPHTVGATWSRIIPAIFSCSGVANWCPRRQKLPQVSKNINSVRETKVQPSASNMAGKHPAGLVETSASERCSDPVPLSSETSCNVLALLAVYHARTS</sequence>
<name>A0A3L6TEU6_PANMI</name>
<feature type="compositionally biased region" description="Low complexity" evidence="1">
    <location>
        <begin position="76"/>
        <end position="91"/>
    </location>
</feature>
<dbReference type="GO" id="GO:0004861">
    <property type="term" value="F:cyclin-dependent protein serine/threonine kinase inhibitor activity"/>
    <property type="evidence" value="ECO:0007669"/>
    <property type="project" value="InterPro"/>
</dbReference>
<feature type="region of interest" description="Disordered" evidence="1">
    <location>
        <begin position="127"/>
        <end position="146"/>
    </location>
</feature>
<keyword evidence="4" id="KW-1185">Reference proteome</keyword>
<proteinExistence type="predicted"/>
<feature type="compositionally biased region" description="Low complexity" evidence="1">
    <location>
        <begin position="130"/>
        <end position="145"/>
    </location>
</feature>
<dbReference type="AlphaFoldDB" id="A0A3L6TEU6"/>
<organism evidence="3 4">
    <name type="scientific">Panicum miliaceum</name>
    <name type="common">Proso millet</name>
    <name type="synonym">Broomcorn millet</name>
    <dbReference type="NCBI Taxonomy" id="4540"/>
    <lineage>
        <taxon>Eukaryota</taxon>
        <taxon>Viridiplantae</taxon>
        <taxon>Streptophyta</taxon>
        <taxon>Embryophyta</taxon>
        <taxon>Tracheophyta</taxon>
        <taxon>Spermatophyta</taxon>
        <taxon>Magnoliopsida</taxon>
        <taxon>Liliopsida</taxon>
        <taxon>Poales</taxon>
        <taxon>Poaceae</taxon>
        <taxon>PACMAD clade</taxon>
        <taxon>Panicoideae</taxon>
        <taxon>Panicodae</taxon>
        <taxon>Paniceae</taxon>
        <taxon>Panicinae</taxon>
        <taxon>Panicum</taxon>
        <taxon>Panicum sect. Panicum</taxon>
    </lineage>
</organism>
<dbReference type="Pfam" id="PF02234">
    <property type="entry name" value="CDI"/>
    <property type="match status" value="1"/>
</dbReference>
<evidence type="ECO:0000256" key="1">
    <source>
        <dbReference type="SAM" id="MobiDB-lite"/>
    </source>
</evidence>
<dbReference type="EMBL" id="PQIB02000001">
    <property type="protein sequence ID" value="RLN38730.1"/>
    <property type="molecule type" value="Genomic_DNA"/>
</dbReference>
<feature type="compositionally biased region" description="Basic and acidic residues" evidence="1">
    <location>
        <begin position="56"/>
        <end position="70"/>
    </location>
</feature>
<dbReference type="InterPro" id="IPR044275">
    <property type="entry name" value="KRP"/>
</dbReference>
<dbReference type="InterPro" id="IPR003175">
    <property type="entry name" value="CDI_dom"/>
</dbReference>